<organism evidence="2 3">
    <name type="scientific">Jannaschia pagri</name>
    <dbReference type="NCBI Taxonomy" id="2829797"/>
    <lineage>
        <taxon>Bacteria</taxon>
        <taxon>Pseudomonadati</taxon>
        <taxon>Pseudomonadota</taxon>
        <taxon>Alphaproteobacteria</taxon>
        <taxon>Rhodobacterales</taxon>
        <taxon>Roseobacteraceae</taxon>
        <taxon>Jannaschia</taxon>
    </lineage>
</organism>
<dbReference type="EMBL" id="BPFH01000011">
    <property type="protein sequence ID" value="GIT97072.1"/>
    <property type="molecule type" value="Genomic_DNA"/>
</dbReference>
<keyword evidence="1" id="KW-0812">Transmembrane</keyword>
<evidence type="ECO:0000256" key="1">
    <source>
        <dbReference type="SAM" id="Phobius"/>
    </source>
</evidence>
<accession>A0ABQ4NRN3</accession>
<evidence type="ECO:0000313" key="2">
    <source>
        <dbReference type="EMBL" id="GIT97072.1"/>
    </source>
</evidence>
<comment type="caution">
    <text evidence="2">The sequence shown here is derived from an EMBL/GenBank/DDBJ whole genome shotgun (WGS) entry which is preliminary data.</text>
</comment>
<proteinExistence type="predicted"/>
<keyword evidence="1" id="KW-1133">Transmembrane helix</keyword>
<sequence>MTLTRLEKLALCLSGLTAVGIGATITLAPQTFYASYSIAIAQDPSLLSELRAPGAGLTTLGILMLVGIWRSALAQLAVAATLVVFLAFPTGRFIGLAVDGLPSPGILAALALEIAIAAFCLFAFRRRLIARAAQP</sequence>
<feature type="transmembrane region" description="Helical" evidence="1">
    <location>
        <begin position="104"/>
        <end position="124"/>
    </location>
</feature>
<feature type="transmembrane region" description="Helical" evidence="1">
    <location>
        <begin position="76"/>
        <end position="98"/>
    </location>
</feature>
<dbReference type="Pfam" id="PF14248">
    <property type="entry name" value="DUF4345"/>
    <property type="match status" value="1"/>
</dbReference>
<dbReference type="Proteomes" id="UP000786693">
    <property type="component" value="Unassembled WGS sequence"/>
</dbReference>
<dbReference type="InterPro" id="IPR025597">
    <property type="entry name" value="DUF4345"/>
</dbReference>
<name>A0ABQ4NRN3_9RHOB</name>
<protein>
    <recommendedName>
        <fullName evidence="4">DUF4345 domain-containing protein</fullName>
    </recommendedName>
</protein>
<dbReference type="RefSeq" id="WP_220750555.1">
    <property type="nucleotide sequence ID" value="NZ_BPFH01000011.1"/>
</dbReference>
<keyword evidence="3" id="KW-1185">Reference proteome</keyword>
<gene>
    <name evidence="2" type="ORF">JANAI62_36950</name>
</gene>
<evidence type="ECO:0000313" key="3">
    <source>
        <dbReference type="Proteomes" id="UP000786693"/>
    </source>
</evidence>
<evidence type="ECO:0008006" key="4">
    <source>
        <dbReference type="Google" id="ProtNLM"/>
    </source>
</evidence>
<reference evidence="2 3" key="1">
    <citation type="submission" date="2021-05" db="EMBL/GenBank/DDBJ databases">
        <title>Bacteria Genome sequencing.</title>
        <authorList>
            <person name="Takabe Y."/>
            <person name="Nakajima Y."/>
            <person name="Suzuki S."/>
            <person name="Shiozaki T."/>
        </authorList>
    </citation>
    <scope>NUCLEOTIDE SEQUENCE [LARGE SCALE GENOMIC DNA]</scope>
    <source>
        <strain evidence="2 3">AI_62</strain>
    </source>
</reference>
<keyword evidence="1" id="KW-0472">Membrane</keyword>
<feature type="transmembrane region" description="Helical" evidence="1">
    <location>
        <begin position="50"/>
        <end position="69"/>
    </location>
</feature>